<dbReference type="SUPFAM" id="SSF57903">
    <property type="entry name" value="FYVE/PHD zinc finger"/>
    <property type="match status" value="1"/>
</dbReference>
<keyword evidence="6" id="KW-1185">Reference proteome</keyword>
<comment type="caution">
    <text evidence="5">The sequence shown here is derived from an EMBL/GenBank/DDBJ whole genome shotgun (WGS) entry which is preliminary data.</text>
</comment>
<dbReference type="GO" id="GO:0008270">
    <property type="term" value="F:zinc ion binding"/>
    <property type="evidence" value="ECO:0007669"/>
    <property type="project" value="UniProtKB-KW"/>
</dbReference>
<protein>
    <recommendedName>
        <fullName evidence="4">Zinc finger PHD-type domain-containing protein</fullName>
    </recommendedName>
</protein>
<dbReference type="PROSITE" id="PS01359">
    <property type="entry name" value="ZF_PHD_1"/>
    <property type="match status" value="1"/>
</dbReference>
<evidence type="ECO:0000256" key="2">
    <source>
        <dbReference type="ARBA" id="ARBA00022771"/>
    </source>
</evidence>
<proteinExistence type="predicted"/>
<keyword evidence="3" id="KW-0862">Zinc</keyword>
<keyword evidence="2" id="KW-0863">Zinc-finger</keyword>
<accession>A0AAV8VDU1</accession>
<feature type="domain" description="Zinc finger PHD-type" evidence="4">
    <location>
        <begin position="313"/>
        <end position="369"/>
    </location>
</feature>
<evidence type="ECO:0000313" key="5">
    <source>
        <dbReference type="EMBL" id="KAJ8912481.1"/>
    </source>
</evidence>
<dbReference type="Gene3D" id="3.30.40.10">
    <property type="entry name" value="Zinc/RING finger domain, C3HC4 (zinc finger)"/>
    <property type="match status" value="1"/>
</dbReference>
<organism evidence="5 6">
    <name type="scientific">Exocentrus adspersus</name>
    <dbReference type="NCBI Taxonomy" id="1586481"/>
    <lineage>
        <taxon>Eukaryota</taxon>
        <taxon>Metazoa</taxon>
        <taxon>Ecdysozoa</taxon>
        <taxon>Arthropoda</taxon>
        <taxon>Hexapoda</taxon>
        <taxon>Insecta</taxon>
        <taxon>Pterygota</taxon>
        <taxon>Neoptera</taxon>
        <taxon>Endopterygota</taxon>
        <taxon>Coleoptera</taxon>
        <taxon>Polyphaga</taxon>
        <taxon>Cucujiformia</taxon>
        <taxon>Chrysomeloidea</taxon>
        <taxon>Cerambycidae</taxon>
        <taxon>Lamiinae</taxon>
        <taxon>Acanthocinini</taxon>
        <taxon>Exocentrus</taxon>
    </lineage>
</organism>
<dbReference type="AlphaFoldDB" id="A0AAV8VDU1"/>
<evidence type="ECO:0000256" key="3">
    <source>
        <dbReference type="ARBA" id="ARBA00022833"/>
    </source>
</evidence>
<evidence type="ECO:0000256" key="1">
    <source>
        <dbReference type="ARBA" id="ARBA00022723"/>
    </source>
</evidence>
<keyword evidence="1" id="KW-0479">Metal-binding</keyword>
<dbReference type="InterPro" id="IPR019786">
    <property type="entry name" value="Zinc_finger_PHD-type_CS"/>
</dbReference>
<name>A0AAV8VDU1_9CUCU</name>
<reference evidence="5 6" key="1">
    <citation type="journal article" date="2023" name="Insect Mol. Biol.">
        <title>Genome sequencing provides insights into the evolution of gene families encoding plant cell wall-degrading enzymes in longhorned beetles.</title>
        <authorList>
            <person name="Shin N.R."/>
            <person name="Okamura Y."/>
            <person name="Kirsch R."/>
            <person name="Pauchet Y."/>
        </authorList>
    </citation>
    <scope>NUCLEOTIDE SEQUENCE [LARGE SCALE GENOMIC DNA]</scope>
    <source>
        <strain evidence="5">EAD_L_NR</strain>
    </source>
</reference>
<dbReference type="EMBL" id="JANEYG010000128">
    <property type="protein sequence ID" value="KAJ8912481.1"/>
    <property type="molecule type" value="Genomic_DNA"/>
</dbReference>
<sequence length="370" mass="41723">MCIVFQKNEQKSKIWQDAMGIKYIPGVSLKNYSICCRHFTVCRYLNRVTGKLCANAVPTLLSASSVGQQSPSEQTCTAGDPEYSTSIFRGIKGLSAADTTPRKQHLMNLVKSKEAHIRKLKKLCRKKTGDIKSLTNIGDSTVVRNVFRGMSSGMHLNFAAVAILAPSAAAAYASGPARYCELFFNIELGVSTLVSAPAIKDELPVCVSPKPTESISIAAPEESISTIINQDPEFSPFKKHLQYPCPIEKSSKQAWRTHYIKQSVEKEEKENAKKRRREQIQKKREEKEIKRKYVKRKKILKSANNESNQVKQKCGTCKEELFSDAEDDQEKNVGCDFCPLWFHLRCTRFLGRSYDEVAQETNFQCDICNK</sequence>
<dbReference type="SMART" id="SM00249">
    <property type="entry name" value="PHD"/>
    <property type="match status" value="1"/>
</dbReference>
<evidence type="ECO:0000313" key="6">
    <source>
        <dbReference type="Proteomes" id="UP001159042"/>
    </source>
</evidence>
<dbReference type="InterPro" id="IPR001965">
    <property type="entry name" value="Znf_PHD"/>
</dbReference>
<dbReference type="InterPro" id="IPR013083">
    <property type="entry name" value="Znf_RING/FYVE/PHD"/>
</dbReference>
<gene>
    <name evidence="5" type="ORF">NQ315_014581</name>
</gene>
<dbReference type="Proteomes" id="UP001159042">
    <property type="component" value="Unassembled WGS sequence"/>
</dbReference>
<evidence type="ECO:0000259" key="4">
    <source>
        <dbReference type="SMART" id="SM00249"/>
    </source>
</evidence>
<dbReference type="InterPro" id="IPR011011">
    <property type="entry name" value="Znf_FYVE_PHD"/>
</dbReference>